<evidence type="ECO:0000313" key="2">
    <source>
        <dbReference type="Proteomes" id="UP000216605"/>
    </source>
</evidence>
<dbReference type="Proteomes" id="UP000216605">
    <property type="component" value="Unassembled WGS sequence"/>
</dbReference>
<keyword evidence="2" id="KW-1185">Reference proteome</keyword>
<dbReference type="EMBL" id="NOXV01000034">
    <property type="protein sequence ID" value="OYQ49703.1"/>
    <property type="molecule type" value="Genomic_DNA"/>
</dbReference>
<sequence length="358" mass="40604">MDTDPVQLLSLNSYDLLGQLKSKKTGGTDITGATALQKIDFTYNIRGWLKGINDIGGLNTGENDLFAFSINYNDVPGNNVNDQVMPLFNGNIAETSWRSATDNVLRRYGYRYDQLNRLLNAYYQKPGSAISLTSSYDESAQYDKNGNITRMERSGEYDDEVYALAMDELEYFYDPVEKNRLLKVADHTNQPAGFKDSPDNDTDDYTYDGYGNMTADRNKGITSITYNHQNLPVEIVFGNLVNTKIRYLYEAAGKKVQKVVRQQVFDGSAIVTETTATDYLGGFHYAKGKLQHFPTAEGYVSVTYDKRNISLRYFNYVYQYKDHLGNVRLSYGAKPGTQTPEIMEESHYYPFRDAAPQL</sequence>
<dbReference type="Gene3D" id="2.180.10.10">
    <property type="entry name" value="RHS repeat-associated core"/>
    <property type="match status" value="1"/>
</dbReference>
<dbReference type="AlphaFoldDB" id="A0A256A7Q5"/>
<proteinExistence type="predicted"/>
<protein>
    <recommendedName>
        <fullName evidence="3">Type IV secretion protein Rhs</fullName>
    </recommendedName>
</protein>
<dbReference type="OrthoDB" id="2972467at2"/>
<comment type="caution">
    <text evidence="1">The sequence shown here is derived from an EMBL/GenBank/DDBJ whole genome shotgun (WGS) entry which is preliminary data.</text>
</comment>
<gene>
    <name evidence="1" type="ORF">CHU92_00280</name>
</gene>
<reference evidence="1 2" key="1">
    <citation type="submission" date="2017-07" db="EMBL/GenBank/DDBJ databases">
        <title>Flavobacterium cyanobacteriorum sp. nov., isolated from cyanobacterial aggregates in a eutrophic lake.</title>
        <authorList>
            <person name="Cai H."/>
        </authorList>
    </citation>
    <scope>NUCLEOTIDE SEQUENCE [LARGE SCALE GENOMIC DNA]</scope>
    <source>
        <strain evidence="1 2">TH021</strain>
    </source>
</reference>
<evidence type="ECO:0008006" key="3">
    <source>
        <dbReference type="Google" id="ProtNLM"/>
    </source>
</evidence>
<name>A0A256A7Q5_9FLAO</name>
<evidence type="ECO:0000313" key="1">
    <source>
        <dbReference type="EMBL" id="OYQ49703.1"/>
    </source>
</evidence>
<organism evidence="1 2">
    <name type="scientific">Flavobacterium cyanobacteriorum</name>
    <dbReference type="NCBI Taxonomy" id="2022802"/>
    <lineage>
        <taxon>Bacteria</taxon>
        <taxon>Pseudomonadati</taxon>
        <taxon>Bacteroidota</taxon>
        <taxon>Flavobacteriia</taxon>
        <taxon>Flavobacteriales</taxon>
        <taxon>Flavobacteriaceae</taxon>
        <taxon>Flavobacterium</taxon>
    </lineage>
</organism>
<accession>A0A256A7Q5</accession>
<dbReference type="RefSeq" id="WP_094411449.1">
    <property type="nucleotide sequence ID" value="NZ_NOXV01000034.1"/>
</dbReference>